<dbReference type="SUPFAM" id="SSF51679">
    <property type="entry name" value="Bacterial luciferase-like"/>
    <property type="match status" value="1"/>
</dbReference>
<dbReference type="InterPro" id="IPR019922">
    <property type="entry name" value="Lucif-like_OxRdatse_MSMEG_4141"/>
</dbReference>
<dbReference type="Proteomes" id="UP000533269">
    <property type="component" value="Unassembled WGS sequence"/>
</dbReference>
<feature type="domain" description="Luciferase-like" evidence="1">
    <location>
        <begin position="30"/>
        <end position="273"/>
    </location>
</feature>
<dbReference type="Pfam" id="PF00296">
    <property type="entry name" value="Bac_luciferase"/>
    <property type="match status" value="1"/>
</dbReference>
<dbReference type="NCBIfam" id="TIGR03620">
    <property type="entry name" value="F420_MSMEG_4141"/>
    <property type="match status" value="1"/>
</dbReference>
<dbReference type="AlphaFoldDB" id="A0A7W4XVV4"/>
<protein>
    <submittedName>
        <fullName evidence="2">Putative F420-dependent oxidoreductase</fullName>
    </submittedName>
</protein>
<dbReference type="RefSeq" id="WP_183390301.1">
    <property type="nucleotide sequence ID" value="NZ_JACHVY010000001.1"/>
</dbReference>
<evidence type="ECO:0000259" key="1">
    <source>
        <dbReference type="Pfam" id="PF00296"/>
    </source>
</evidence>
<name>A0A7W4XVV4_KINRA</name>
<evidence type="ECO:0000313" key="3">
    <source>
        <dbReference type="Proteomes" id="UP000533269"/>
    </source>
</evidence>
<evidence type="ECO:0000313" key="2">
    <source>
        <dbReference type="EMBL" id="MBB2899762.1"/>
    </source>
</evidence>
<sequence>MSDLPVPAGTVPAARARIGLWGGAPWADPARRDEARAAAREVEALGYSRIWLSGGFDPGVHPVFGLLLGATEEIGVASGIISVYAATPEETGRGSAELEREHPGRFLLGLGNSHAAIVERSGVDYARPYSRTVEHLDALDAAGSVPPARRVLAALGPRMLRLARDRALGAHPYFTTPAHTAWARQVLGEGVLLAPEVAVVLEEDPARAREIARRHTTGYLTLPNYTTNLRRFGYGDEDFADGGSDRLVDELVPWGSTATVVAGIVRHVDAGADEVAVQVLTASGDDFPLAQWGDLAHALIG</sequence>
<dbReference type="Gene3D" id="3.20.20.30">
    <property type="entry name" value="Luciferase-like domain"/>
    <property type="match status" value="1"/>
</dbReference>
<comment type="caution">
    <text evidence="2">The sequence shown here is derived from an EMBL/GenBank/DDBJ whole genome shotgun (WGS) entry which is preliminary data.</text>
</comment>
<dbReference type="GO" id="GO:0016705">
    <property type="term" value="F:oxidoreductase activity, acting on paired donors, with incorporation or reduction of molecular oxygen"/>
    <property type="evidence" value="ECO:0007669"/>
    <property type="project" value="InterPro"/>
</dbReference>
<reference evidence="2 3" key="2">
    <citation type="submission" date="2020-08" db="EMBL/GenBank/DDBJ databases">
        <authorList>
            <person name="Partida-Martinez L."/>
            <person name="Huntemann M."/>
            <person name="Clum A."/>
            <person name="Wang J."/>
            <person name="Palaniappan K."/>
            <person name="Ritter S."/>
            <person name="Chen I.-M."/>
            <person name="Stamatis D."/>
            <person name="Reddy T."/>
            <person name="O'Malley R."/>
            <person name="Daum C."/>
            <person name="Shapiro N."/>
            <person name="Ivanova N."/>
            <person name="Kyrpides N."/>
            <person name="Woyke T."/>
        </authorList>
    </citation>
    <scope>NUCLEOTIDE SEQUENCE [LARGE SCALE GENOMIC DNA]</scope>
    <source>
        <strain evidence="2 3">AS2.23</strain>
    </source>
</reference>
<dbReference type="PANTHER" id="PTHR30137">
    <property type="entry name" value="LUCIFERASE-LIKE MONOOXYGENASE"/>
    <property type="match status" value="1"/>
</dbReference>
<reference evidence="2 3" key="1">
    <citation type="submission" date="2020-08" db="EMBL/GenBank/DDBJ databases">
        <title>The Agave Microbiome: Exploring the role of microbial communities in plant adaptations to desert environments.</title>
        <authorList>
            <person name="Partida-Martinez L.P."/>
        </authorList>
    </citation>
    <scope>NUCLEOTIDE SEQUENCE [LARGE SCALE GENOMIC DNA]</scope>
    <source>
        <strain evidence="2 3">AS2.23</strain>
    </source>
</reference>
<gene>
    <name evidence="2" type="ORF">FHR75_000550</name>
</gene>
<dbReference type="InterPro" id="IPR036661">
    <property type="entry name" value="Luciferase-like_sf"/>
</dbReference>
<dbReference type="InterPro" id="IPR011251">
    <property type="entry name" value="Luciferase-like_dom"/>
</dbReference>
<organism evidence="2 3">
    <name type="scientific">Kineococcus radiotolerans</name>
    <dbReference type="NCBI Taxonomy" id="131568"/>
    <lineage>
        <taxon>Bacteria</taxon>
        <taxon>Bacillati</taxon>
        <taxon>Actinomycetota</taxon>
        <taxon>Actinomycetes</taxon>
        <taxon>Kineosporiales</taxon>
        <taxon>Kineosporiaceae</taxon>
        <taxon>Kineococcus</taxon>
    </lineage>
</organism>
<accession>A0A7W4XVV4</accession>
<dbReference type="PANTHER" id="PTHR30137:SF18">
    <property type="entry name" value="CONSERVED PROTEIN"/>
    <property type="match status" value="1"/>
</dbReference>
<dbReference type="EMBL" id="JACHVY010000001">
    <property type="protein sequence ID" value="MBB2899762.1"/>
    <property type="molecule type" value="Genomic_DNA"/>
</dbReference>
<dbReference type="GO" id="GO:0005829">
    <property type="term" value="C:cytosol"/>
    <property type="evidence" value="ECO:0007669"/>
    <property type="project" value="TreeGrafter"/>
</dbReference>
<proteinExistence type="predicted"/>
<dbReference type="InterPro" id="IPR050766">
    <property type="entry name" value="Bact_Lucif_Oxidored"/>
</dbReference>